<organism evidence="11 12">
    <name type="scientific">Pleionea litopenaei</name>
    <dbReference type="NCBI Taxonomy" id="3070815"/>
    <lineage>
        <taxon>Bacteria</taxon>
        <taxon>Pseudomonadati</taxon>
        <taxon>Pseudomonadota</taxon>
        <taxon>Gammaproteobacteria</taxon>
        <taxon>Oceanospirillales</taxon>
        <taxon>Pleioneaceae</taxon>
        <taxon>Pleionea</taxon>
    </lineage>
</organism>
<keyword evidence="3" id="KW-0813">Transport</keyword>
<keyword evidence="7" id="KW-0653">Protein transport</keyword>
<keyword evidence="9" id="KW-0472">Membrane</keyword>
<evidence type="ECO:0000313" key="12">
    <source>
        <dbReference type="Proteomes" id="UP001239782"/>
    </source>
</evidence>
<dbReference type="PANTHER" id="PTHR33446">
    <property type="entry name" value="PROTEIN TONB-RELATED"/>
    <property type="match status" value="1"/>
</dbReference>
<accession>A0AA51X5L1</accession>
<dbReference type="SUPFAM" id="SSF74653">
    <property type="entry name" value="TolA/TonB C-terminal domain"/>
    <property type="match status" value="1"/>
</dbReference>
<dbReference type="InterPro" id="IPR011990">
    <property type="entry name" value="TPR-like_helical_dom_sf"/>
</dbReference>
<evidence type="ECO:0000256" key="5">
    <source>
        <dbReference type="ARBA" id="ARBA00022519"/>
    </source>
</evidence>
<keyword evidence="6" id="KW-0812">Transmembrane</keyword>
<sequence>MKNIIAIFSVILSIGQVTALQEPEVEKAYNESDQQSQLNALYEKVNAHIKSKKRMTQDVVNNAKDAYELALKLNAKKETISAVGFLYIQAMGDNFNQKEKEEVLLRVYELDRGSDYFVDTGVELVRYYVRSKKMNKASGIAQELLNTKEDKSSKADLMLLLGNEFYFGDLDRARKYFVHAAEHYKETNNPKIAMTNFMLGKYYLAKENHETASKLLSESVEQFSLIPEYQKQSQIAESFLLNAYIQQGENELANRLCQKIGREREWDDGKDIEALYIVNPQYPNKAVRNKEKAELRYSFLVDTNGFAKNFKLIEFQGDKEYKSSFDEAAVAAIKNWRFAPKFEDGKSVEAEAYYTIVFKLAE</sequence>
<feature type="domain" description="TonB C-terminal" evidence="10">
    <location>
        <begin position="267"/>
        <end position="362"/>
    </location>
</feature>
<dbReference type="InterPro" id="IPR037682">
    <property type="entry name" value="TonB_C"/>
</dbReference>
<dbReference type="InterPro" id="IPR006260">
    <property type="entry name" value="TonB/TolA_C"/>
</dbReference>
<keyword evidence="4" id="KW-1003">Cell membrane</keyword>
<dbReference type="Pfam" id="PF03544">
    <property type="entry name" value="TonB_C"/>
    <property type="match status" value="1"/>
</dbReference>
<protein>
    <submittedName>
        <fullName evidence="11">TonB family protein</fullName>
    </submittedName>
</protein>
<dbReference type="GO" id="GO:0015031">
    <property type="term" value="P:protein transport"/>
    <property type="evidence" value="ECO:0007669"/>
    <property type="project" value="UniProtKB-KW"/>
</dbReference>
<evidence type="ECO:0000256" key="3">
    <source>
        <dbReference type="ARBA" id="ARBA00022448"/>
    </source>
</evidence>
<dbReference type="RefSeq" id="WP_309201066.1">
    <property type="nucleotide sequence ID" value="NZ_CP133548.1"/>
</dbReference>
<evidence type="ECO:0000256" key="6">
    <source>
        <dbReference type="ARBA" id="ARBA00022692"/>
    </source>
</evidence>
<dbReference type="SUPFAM" id="SSF48452">
    <property type="entry name" value="TPR-like"/>
    <property type="match status" value="1"/>
</dbReference>
<proteinExistence type="inferred from homology"/>
<dbReference type="Gene3D" id="1.25.40.10">
    <property type="entry name" value="Tetratricopeptide repeat domain"/>
    <property type="match status" value="1"/>
</dbReference>
<reference evidence="11 12" key="1">
    <citation type="submission" date="2023-08" db="EMBL/GenBank/DDBJ databases">
        <title>Pleionea litopenaei sp. nov., isolated from stomach of juvenile Litopenaeus vannamei.</title>
        <authorList>
            <person name="Rho A.M."/>
            <person name="Hwang C.Y."/>
        </authorList>
    </citation>
    <scope>NUCLEOTIDE SEQUENCE [LARGE SCALE GENOMIC DNA]</scope>
    <source>
        <strain evidence="11 12">HL-JVS1</strain>
    </source>
</reference>
<name>A0AA51X5L1_9GAMM</name>
<comment type="subcellular location">
    <subcellularLocation>
        <location evidence="1">Cell inner membrane</location>
        <topology evidence="1">Single-pass membrane protein</topology>
        <orientation evidence="1">Periplasmic side</orientation>
    </subcellularLocation>
</comment>
<dbReference type="EMBL" id="CP133548">
    <property type="protein sequence ID" value="WMS85914.1"/>
    <property type="molecule type" value="Genomic_DNA"/>
</dbReference>
<evidence type="ECO:0000256" key="9">
    <source>
        <dbReference type="ARBA" id="ARBA00023136"/>
    </source>
</evidence>
<dbReference type="PROSITE" id="PS52015">
    <property type="entry name" value="TONB_CTD"/>
    <property type="match status" value="1"/>
</dbReference>
<evidence type="ECO:0000256" key="7">
    <source>
        <dbReference type="ARBA" id="ARBA00022927"/>
    </source>
</evidence>
<dbReference type="Gene3D" id="3.30.1150.10">
    <property type="match status" value="1"/>
</dbReference>
<dbReference type="NCBIfam" id="TIGR01352">
    <property type="entry name" value="tonB_Cterm"/>
    <property type="match status" value="1"/>
</dbReference>
<evidence type="ECO:0000313" key="11">
    <source>
        <dbReference type="EMBL" id="WMS85914.1"/>
    </source>
</evidence>
<dbReference type="KEGG" id="plei:Q9312_11865"/>
<gene>
    <name evidence="11" type="ORF">Q9312_11865</name>
</gene>
<keyword evidence="8" id="KW-1133">Transmembrane helix</keyword>
<evidence type="ECO:0000256" key="1">
    <source>
        <dbReference type="ARBA" id="ARBA00004383"/>
    </source>
</evidence>
<keyword evidence="12" id="KW-1185">Reference proteome</keyword>
<dbReference type="InterPro" id="IPR051045">
    <property type="entry name" value="TonB-dependent_transducer"/>
</dbReference>
<evidence type="ECO:0000256" key="8">
    <source>
        <dbReference type="ARBA" id="ARBA00022989"/>
    </source>
</evidence>
<keyword evidence="5" id="KW-0997">Cell inner membrane</keyword>
<dbReference type="GO" id="GO:0055085">
    <property type="term" value="P:transmembrane transport"/>
    <property type="evidence" value="ECO:0007669"/>
    <property type="project" value="InterPro"/>
</dbReference>
<evidence type="ECO:0000256" key="4">
    <source>
        <dbReference type="ARBA" id="ARBA00022475"/>
    </source>
</evidence>
<dbReference type="GO" id="GO:0005886">
    <property type="term" value="C:plasma membrane"/>
    <property type="evidence" value="ECO:0007669"/>
    <property type="project" value="UniProtKB-SubCell"/>
</dbReference>
<evidence type="ECO:0000259" key="10">
    <source>
        <dbReference type="PROSITE" id="PS52015"/>
    </source>
</evidence>
<dbReference type="Proteomes" id="UP001239782">
    <property type="component" value="Chromosome"/>
</dbReference>
<dbReference type="AlphaFoldDB" id="A0AA51X5L1"/>
<comment type="similarity">
    <text evidence="2">Belongs to the TonB family.</text>
</comment>
<evidence type="ECO:0000256" key="2">
    <source>
        <dbReference type="ARBA" id="ARBA00006555"/>
    </source>
</evidence>